<sequence>MRLKGKVYTTNTYYTAFTIVTGDMDVARWTGRHGSLLCSTKVFVTFDLSKVRYRLYNRPMDITINYSCDVIR</sequence>
<name>A0A4P2X011_ACIBA</name>
<accession>A0A4P2X011</accession>
<evidence type="ECO:0000313" key="1">
    <source>
        <dbReference type="EMBL" id="BBK05781.1"/>
    </source>
</evidence>
<dbReference type="AlphaFoldDB" id="A0A4P2X011"/>
<protein>
    <submittedName>
        <fullName evidence="1">Uncharacterized protein</fullName>
    </submittedName>
</protein>
<organism evidence="1">
    <name type="scientific">Acinetobacter baumannii</name>
    <dbReference type="NCBI Taxonomy" id="470"/>
    <lineage>
        <taxon>Bacteria</taxon>
        <taxon>Pseudomonadati</taxon>
        <taxon>Pseudomonadota</taxon>
        <taxon>Gammaproteobacteria</taxon>
        <taxon>Moraxellales</taxon>
        <taxon>Moraxellaceae</taxon>
        <taxon>Acinetobacter</taxon>
        <taxon>Acinetobacter calcoaceticus/baumannii complex</taxon>
    </lineage>
</organism>
<reference evidence="1" key="1">
    <citation type="submission" date="2019-05" db="EMBL/GenBank/DDBJ databases">
        <title>Complete genome sequence of multidrug resistant Acinetonacter baumannii.</title>
        <authorList>
            <person name="Wachino J."/>
        </authorList>
    </citation>
    <scope>NUCLEOTIDE SEQUENCE</scope>
    <source>
        <strain evidence="1">NU-60</strain>
    </source>
</reference>
<gene>
    <name evidence="1" type="ORF">NU60_17290</name>
</gene>
<proteinExistence type="predicted"/>
<dbReference type="EMBL" id="AP019685">
    <property type="protein sequence ID" value="BBK05781.1"/>
    <property type="molecule type" value="Genomic_DNA"/>
</dbReference>